<evidence type="ECO:0000313" key="6">
    <source>
        <dbReference type="Proteomes" id="UP000242715"/>
    </source>
</evidence>
<dbReference type="EMBL" id="DF973182">
    <property type="protein sequence ID" value="GAU18377.1"/>
    <property type="molecule type" value="Genomic_DNA"/>
</dbReference>
<dbReference type="OrthoDB" id="2148418at2759"/>
<dbReference type="GO" id="GO:0051295">
    <property type="term" value="P:establishment of meiotic spindle localization"/>
    <property type="evidence" value="ECO:0007669"/>
    <property type="project" value="TreeGrafter"/>
</dbReference>
<accession>A0A2Z6MJ95</accession>
<name>A0A2Z6MJ95_TRISU</name>
<dbReference type="GO" id="GO:0000922">
    <property type="term" value="C:spindle pole"/>
    <property type="evidence" value="ECO:0007669"/>
    <property type="project" value="TreeGrafter"/>
</dbReference>
<evidence type="ECO:0000256" key="3">
    <source>
        <dbReference type="ARBA" id="ARBA00022860"/>
    </source>
</evidence>
<dbReference type="InterPro" id="IPR051185">
    <property type="entry name" value="ASPM"/>
</dbReference>
<evidence type="ECO:0008006" key="7">
    <source>
        <dbReference type="Google" id="ProtNLM"/>
    </source>
</evidence>
<dbReference type="InterPro" id="IPR036872">
    <property type="entry name" value="CH_dom_sf"/>
</dbReference>
<keyword evidence="3" id="KW-0112">Calmodulin-binding</keyword>
<dbReference type="AlphaFoldDB" id="A0A2Z6MJ95"/>
<dbReference type="PANTHER" id="PTHR22706:SF1">
    <property type="entry name" value="ASSEMBLY FACTOR FOR SPINDLE MICROTUBULES"/>
    <property type="match status" value="1"/>
</dbReference>
<evidence type="ECO:0000313" key="5">
    <source>
        <dbReference type="EMBL" id="GAU18377.1"/>
    </source>
</evidence>
<comment type="subcellular location">
    <subcellularLocation>
        <location evidence="1">Cytoplasm</location>
    </subcellularLocation>
</comment>
<protein>
    <recommendedName>
        <fullName evidence="7">Calponin-homology (CH) domain-containing protein</fullName>
    </recommendedName>
</protein>
<dbReference type="GO" id="GO:0000278">
    <property type="term" value="P:mitotic cell cycle"/>
    <property type="evidence" value="ECO:0007669"/>
    <property type="project" value="TreeGrafter"/>
</dbReference>
<dbReference type="SUPFAM" id="SSF47576">
    <property type="entry name" value="Calponin-homology domain, CH-domain"/>
    <property type="match status" value="1"/>
</dbReference>
<organism evidence="5 6">
    <name type="scientific">Trifolium subterraneum</name>
    <name type="common">Subterranean clover</name>
    <dbReference type="NCBI Taxonomy" id="3900"/>
    <lineage>
        <taxon>Eukaryota</taxon>
        <taxon>Viridiplantae</taxon>
        <taxon>Streptophyta</taxon>
        <taxon>Embryophyta</taxon>
        <taxon>Tracheophyta</taxon>
        <taxon>Spermatophyta</taxon>
        <taxon>Magnoliopsida</taxon>
        <taxon>eudicotyledons</taxon>
        <taxon>Gunneridae</taxon>
        <taxon>Pentapetalae</taxon>
        <taxon>rosids</taxon>
        <taxon>fabids</taxon>
        <taxon>Fabales</taxon>
        <taxon>Fabaceae</taxon>
        <taxon>Papilionoideae</taxon>
        <taxon>50 kb inversion clade</taxon>
        <taxon>NPAAA clade</taxon>
        <taxon>Hologalegina</taxon>
        <taxon>IRL clade</taxon>
        <taxon>Trifolieae</taxon>
        <taxon>Trifolium</taxon>
    </lineage>
</organism>
<proteinExistence type="predicted"/>
<dbReference type="GO" id="GO:0005516">
    <property type="term" value="F:calmodulin binding"/>
    <property type="evidence" value="ECO:0007669"/>
    <property type="project" value="UniProtKB-KW"/>
</dbReference>
<dbReference type="PANTHER" id="PTHR22706">
    <property type="entry name" value="ASSEMBLY FACTOR FOR SPINDLE MICROTUBULES"/>
    <property type="match status" value="1"/>
</dbReference>
<reference evidence="6" key="1">
    <citation type="journal article" date="2017" name="Front. Plant Sci.">
        <title>Climate Clever Clovers: New Paradigm to Reduce the Environmental Footprint of Ruminants by Breeding Low Methanogenic Forages Utilizing Haplotype Variation.</title>
        <authorList>
            <person name="Kaur P."/>
            <person name="Appels R."/>
            <person name="Bayer P.E."/>
            <person name="Keeble-Gagnere G."/>
            <person name="Wang J."/>
            <person name="Hirakawa H."/>
            <person name="Shirasawa K."/>
            <person name="Vercoe P."/>
            <person name="Stefanova K."/>
            <person name="Durmic Z."/>
            <person name="Nichols P."/>
            <person name="Revell C."/>
            <person name="Isobe S.N."/>
            <person name="Edwards D."/>
            <person name="Erskine W."/>
        </authorList>
    </citation>
    <scope>NUCLEOTIDE SEQUENCE [LARGE SCALE GENOMIC DNA]</scope>
    <source>
        <strain evidence="6">cv. Daliak</strain>
    </source>
</reference>
<keyword evidence="2" id="KW-0963">Cytoplasm</keyword>
<feature type="region of interest" description="Disordered" evidence="4">
    <location>
        <begin position="29"/>
        <end position="68"/>
    </location>
</feature>
<dbReference type="GO" id="GO:0007051">
    <property type="term" value="P:spindle organization"/>
    <property type="evidence" value="ECO:0007669"/>
    <property type="project" value="TreeGrafter"/>
</dbReference>
<evidence type="ECO:0000256" key="4">
    <source>
        <dbReference type="SAM" id="MobiDB-lite"/>
    </source>
</evidence>
<sequence length="580" mass="64589">MEGNDLPCPSPSPFRSSLLKDISNFKTPKRTALSLNPQQSPSTPYFTASKSKNTTLTRRPKKSSSSAATNKLKAFQLEHSQSSRIAQIKKEQSLKSLAKSLTVWLNFLLESPASCGCDISIAGTQIVDASPAIKGKRDNGPRISVGVDSSWRNPKRQRKIATTCSLRAGKENVSAADLQSSSFSRLRDSLKDVCSFDDFKQRMSVYLSLGTCEEIFQVMTQVTKTIDEGRLNMKAHCPIVTDFGLKDKAIKILMCYNPSWLRIGLYIIFGGDSLVSNGDGDSDQDVIFLKMVIDKLFFTHEGLAKAYAYNKMVEGVYRSGYYENLGNVILKRILLLVLILDKAKCQSCLPIEYGIDGLDGGSPLLFKAESWVKSSSQVIQEFLSSDVMRGEGNLLTHLVILGYKVSHQQGPLVEYDFRVRDLFTDLQDGLKLCRAIHLLQNNSSILKKIVVPSDTRKKKLVNCGAALQYLRLAGDLISGANSSSLELLLKWIQAVCDNYDCPVDNFHSLVDGKAIWCLLDYYFQKELRNVCSLKVEVYEKSGKTSIMSVNEYSDALYNFILSQKLTTLLGNFPECLTDVF</sequence>
<evidence type="ECO:0000256" key="1">
    <source>
        <dbReference type="ARBA" id="ARBA00004496"/>
    </source>
</evidence>
<evidence type="ECO:0000256" key="2">
    <source>
        <dbReference type="ARBA" id="ARBA00022490"/>
    </source>
</evidence>
<dbReference type="Gene3D" id="1.10.418.10">
    <property type="entry name" value="Calponin-like domain"/>
    <property type="match status" value="2"/>
</dbReference>
<feature type="compositionally biased region" description="Polar residues" evidence="4">
    <location>
        <begin position="33"/>
        <end position="68"/>
    </location>
</feature>
<dbReference type="Proteomes" id="UP000242715">
    <property type="component" value="Unassembled WGS sequence"/>
</dbReference>
<dbReference type="GO" id="GO:0005737">
    <property type="term" value="C:cytoplasm"/>
    <property type="evidence" value="ECO:0007669"/>
    <property type="project" value="UniProtKB-SubCell"/>
</dbReference>
<gene>
    <name evidence="5" type="ORF">TSUD_202660</name>
</gene>
<keyword evidence="6" id="KW-1185">Reference proteome</keyword>